<dbReference type="InterPro" id="IPR055470">
    <property type="entry name" value="DUF7042"/>
</dbReference>
<dbReference type="PANTHER" id="PTHR22255:SF9">
    <property type="entry name" value="LP06548P"/>
    <property type="match status" value="1"/>
</dbReference>
<evidence type="ECO:0000256" key="1">
    <source>
        <dbReference type="SAM" id="MobiDB-lite"/>
    </source>
</evidence>
<reference evidence="6 7" key="1">
    <citation type="journal article" date="2017" name="Gigascience">
        <title>Genome sequence of the small brown planthopper, Laodelphax striatellus.</title>
        <authorList>
            <person name="Zhu J."/>
            <person name="Jiang F."/>
            <person name="Wang X."/>
            <person name="Yang P."/>
            <person name="Bao Y."/>
            <person name="Zhao W."/>
            <person name="Wang W."/>
            <person name="Lu H."/>
            <person name="Wang Q."/>
            <person name="Cui N."/>
            <person name="Li J."/>
            <person name="Chen X."/>
            <person name="Luo L."/>
            <person name="Yu J."/>
            <person name="Kang L."/>
            <person name="Cui F."/>
        </authorList>
    </citation>
    <scope>NUCLEOTIDE SEQUENCE [LARGE SCALE GENOMIC DNA]</scope>
    <source>
        <strain evidence="6">Lst14</strain>
    </source>
</reference>
<dbReference type="EMBL" id="QKKF02015211">
    <property type="protein sequence ID" value="RZF42351.1"/>
    <property type="molecule type" value="Genomic_DNA"/>
</dbReference>
<keyword evidence="7" id="KW-1185">Reference proteome</keyword>
<evidence type="ECO:0000259" key="3">
    <source>
        <dbReference type="Pfam" id="PF23069"/>
    </source>
</evidence>
<dbReference type="InterPro" id="IPR055472">
    <property type="entry name" value="DUF7044"/>
</dbReference>
<dbReference type="STRING" id="195883.A0A482XAL7"/>
<dbReference type="AlphaFoldDB" id="A0A482XAL7"/>
<dbReference type="InterPro" id="IPR055471">
    <property type="entry name" value="DUF7043"/>
</dbReference>
<evidence type="ECO:0000259" key="5">
    <source>
        <dbReference type="Pfam" id="PF23071"/>
    </source>
</evidence>
<keyword evidence="2" id="KW-0472">Membrane</keyword>
<feature type="domain" description="DUF7042" evidence="3">
    <location>
        <begin position="128"/>
        <end position="256"/>
    </location>
</feature>
<keyword evidence="2" id="KW-1133">Transmembrane helix</keyword>
<comment type="caution">
    <text evidence="6">The sequence shown here is derived from an EMBL/GenBank/DDBJ whole genome shotgun (WGS) entry which is preliminary data.</text>
</comment>
<evidence type="ECO:0000313" key="6">
    <source>
        <dbReference type="EMBL" id="RZF42351.1"/>
    </source>
</evidence>
<keyword evidence="2" id="KW-0812">Transmembrane</keyword>
<evidence type="ECO:0000313" key="7">
    <source>
        <dbReference type="Proteomes" id="UP000291343"/>
    </source>
</evidence>
<organism evidence="6 7">
    <name type="scientific">Laodelphax striatellus</name>
    <name type="common">Small brown planthopper</name>
    <name type="synonym">Delphax striatella</name>
    <dbReference type="NCBI Taxonomy" id="195883"/>
    <lineage>
        <taxon>Eukaryota</taxon>
        <taxon>Metazoa</taxon>
        <taxon>Ecdysozoa</taxon>
        <taxon>Arthropoda</taxon>
        <taxon>Hexapoda</taxon>
        <taxon>Insecta</taxon>
        <taxon>Pterygota</taxon>
        <taxon>Neoptera</taxon>
        <taxon>Paraneoptera</taxon>
        <taxon>Hemiptera</taxon>
        <taxon>Auchenorrhyncha</taxon>
        <taxon>Fulgoroidea</taxon>
        <taxon>Delphacidae</taxon>
        <taxon>Criomorphinae</taxon>
        <taxon>Laodelphax</taxon>
    </lineage>
</organism>
<feature type="domain" description="DUF7043" evidence="4">
    <location>
        <begin position="262"/>
        <end position="372"/>
    </location>
</feature>
<dbReference type="Pfam" id="PF23071">
    <property type="entry name" value="DUF7044"/>
    <property type="match status" value="1"/>
</dbReference>
<dbReference type="Pfam" id="PF23069">
    <property type="entry name" value="DUF7042"/>
    <property type="match status" value="2"/>
</dbReference>
<dbReference type="Pfam" id="PF23070">
    <property type="entry name" value="DUF7043"/>
    <property type="match status" value="1"/>
</dbReference>
<dbReference type="OrthoDB" id="9979716at2759"/>
<feature type="region of interest" description="Disordered" evidence="1">
    <location>
        <begin position="402"/>
        <end position="430"/>
    </location>
</feature>
<dbReference type="InParanoid" id="A0A482XAL7"/>
<feature type="domain" description="DUF7042" evidence="3">
    <location>
        <begin position="389"/>
        <end position="512"/>
    </location>
</feature>
<dbReference type="PANTHER" id="PTHR22255">
    <property type="entry name" value="LP06548P"/>
    <property type="match status" value="1"/>
</dbReference>
<accession>A0A482XAL7</accession>
<feature type="domain" description="DUF7044" evidence="5">
    <location>
        <begin position="22"/>
        <end position="109"/>
    </location>
</feature>
<sequence length="560" mass="62844">MALCFHIYYRNNSSLIVMEWGVCEIPPVWEGQWFQSGVTQPIIINATHISTKGECYHRYDNDYIFRYTERNNPDYCYSCINIHMKHTNVLQYKETPRACSPLRDRNELCLDIDLDSQYSMFRGGDAVPISCPFRSPPFSVSYNGGKGKCSVPPSTADSCTDESRLLFRYAACPDIPGSQSALEEMVCLATWKDGNDRFLVARLEMEHKLAAQDEDKFRCFLYTRNGNGEYKVAQSGDATCNGLQSTNDGSKTMVLTPKESQHERCKFPAWVVNHHQWHSLDFAHAYHFLHRNATLRVTGADGETHSRLVCHKIHSNTSSHQVSIVALITTGCENGYICMIFYQRDAHVIQVYRSTRRSQDENEACNPEYFDGVTSTNPVTLVTSSLKPMHCPNPGRFSITASMKPPQAQPVTTEVEDSDGKKPSQCQGEKPAYTSVAIGCSEPSDMMEFYSSCPEEPSKGYNCHGSWTENLTSYLVVSPASRKSTDAKHYCFVFIQKQGQMSLHRVATSCSPPQHPTPWSFNITNPGKCTESSASKDASSMFIPSLFCLFGSAVAILILR</sequence>
<dbReference type="Proteomes" id="UP000291343">
    <property type="component" value="Unassembled WGS sequence"/>
</dbReference>
<feature type="transmembrane region" description="Helical" evidence="2">
    <location>
        <begin position="541"/>
        <end position="559"/>
    </location>
</feature>
<proteinExistence type="predicted"/>
<evidence type="ECO:0000256" key="2">
    <source>
        <dbReference type="SAM" id="Phobius"/>
    </source>
</evidence>
<gene>
    <name evidence="6" type="ORF">LSTR_LSTR004159</name>
</gene>
<protein>
    <submittedName>
        <fullName evidence="6">Uncharacterized protein</fullName>
    </submittedName>
</protein>
<dbReference type="GO" id="GO:0061909">
    <property type="term" value="P:autophagosome-lysosome fusion"/>
    <property type="evidence" value="ECO:0007669"/>
    <property type="project" value="TreeGrafter"/>
</dbReference>
<evidence type="ECO:0000259" key="4">
    <source>
        <dbReference type="Pfam" id="PF23070"/>
    </source>
</evidence>
<name>A0A482XAL7_LAOST</name>